<gene>
    <name evidence="2" type="ORF">F4Y60_11185</name>
</gene>
<organism evidence="2">
    <name type="scientific">Boseongicola sp. SB0664_bin_43</name>
    <dbReference type="NCBI Taxonomy" id="2604844"/>
    <lineage>
        <taxon>Bacteria</taxon>
        <taxon>Pseudomonadati</taxon>
        <taxon>Pseudomonadota</taxon>
        <taxon>Alphaproteobacteria</taxon>
        <taxon>Rhodobacterales</taxon>
        <taxon>Paracoccaceae</taxon>
        <taxon>Boseongicola</taxon>
    </lineage>
</organism>
<evidence type="ECO:0000259" key="1">
    <source>
        <dbReference type="Pfam" id="PF01261"/>
    </source>
</evidence>
<reference evidence="2" key="1">
    <citation type="submission" date="2019-09" db="EMBL/GenBank/DDBJ databases">
        <title>Characterisation of the sponge microbiome using genome-centric metagenomics.</title>
        <authorList>
            <person name="Engelberts J.P."/>
            <person name="Robbins S.J."/>
            <person name="De Goeij J.M."/>
            <person name="Aranda M."/>
            <person name="Bell S.C."/>
            <person name="Webster N.S."/>
        </authorList>
    </citation>
    <scope>NUCLEOTIDE SEQUENCE</scope>
    <source>
        <strain evidence="2">SB0664_bin_43</strain>
    </source>
</reference>
<dbReference type="Gene3D" id="3.20.20.150">
    <property type="entry name" value="Divalent-metal-dependent TIM barrel enzymes"/>
    <property type="match status" value="1"/>
</dbReference>
<feature type="domain" description="Xylose isomerase-like TIM barrel" evidence="1">
    <location>
        <begin position="22"/>
        <end position="275"/>
    </location>
</feature>
<dbReference type="Pfam" id="PF01261">
    <property type="entry name" value="AP_endonuc_2"/>
    <property type="match status" value="1"/>
</dbReference>
<keyword evidence="2" id="KW-0413">Isomerase</keyword>
<protein>
    <submittedName>
        <fullName evidence="2">Sugar phosphate isomerase/epimerase</fullName>
    </submittedName>
</protein>
<comment type="caution">
    <text evidence="2">The sequence shown here is derived from an EMBL/GenBank/DDBJ whole genome shotgun (WGS) entry which is preliminary data.</text>
</comment>
<dbReference type="GO" id="GO:0016853">
    <property type="term" value="F:isomerase activity"/>
    <property type="evidence" value="ECO:0007669"/>
    <property type="project" value="UniProtKB-KW"/>
</dbReference>
<sequence>MKFGIHAGIWMKEWTDDPVPLFERAAEAGYEGVEVSLLGIGLDEAPTLREAAERAGISLTCSTGLGASEDPTSGDRDMRAAACAALRRAIEITAELGSSSLAGVVAAPWGVFDPLRKPERARRAAETLGRMQPVLEESGVVLGIEAINRFETDLTCTAGEAVAIAEGSGADNVGVLLDTFHMNIEEKDPPEAIRASGNKLVHFHVSDCDRGVPGSARYDFRADAEALRDIGYRGWIVAEMFVRPGHPSSRDLNIWRDVEPDADRAAAEALEHMKRVFADVC</sequence>
<dbReference type="AlphaFoldDB" id="A0A6B0Y1M7"/>
<dbReference type="InterPro" id="IPR013022">
    <property type="entry name" value="Xyl_isomerase-like_TIM-brl"/>
</dbReference>
<dbReference type="InterPro" id="IPR050312">
    <property type="entry name" value="IolE/XylAMocC-like"/>
</dbReference>
<accession>A0A6B0Y1M7</accession>
<dbReference type="SUPFAM" id="SSF51658">
    <property type="entry name" value="Xylose isomerase-like"/>
    <property type="match status" value="1"/>
</dbReference>
<dbReference type="EMBL" id="VXRY01000456">
    <property type="protein sequence ID" value="MXY34628.1"/>
    <property type="molecule type" value="Genomic_DNA"/>
</dbReference>
<dbReference type="InterPro" id="IPR036237">
    <property type="entry name" value="Xyl_isomerase-like_sf"/>
</dbReference>
<dbReference type="PANTHER" id="PTHR12110">
    <property type="entry name" value="HYDROXYPYRUVATE ISOMERASE"/>
    <property type="match status" value="1"/>
</dbReference>
<proteinExistence type="predicted"/>
<name>A0A6B0Y1M7_9RHOB</name>
<evidence type="ECO:0000313" key="2">
    <source>
        <dbReference type="EMBL" id="MXY34628.1"/>
    </source>
</evidence>
<dbReference type="PANTHER" id="PTHR12110:SF21">
    <property type="entry name" value="XYLOSE ISOMERASE-LIKE TIM BARREL DOMAIN-CONTAINING PROTEIN"/>
    <property type="match status" value="1"/>
</dbReference>